<keyword evidence="1" id="KW-0472">Membrane</keyword>
<feature type="transmembrane region" description="Helical" evidence="1">
    <location>
        <begin position="359"/>
        <end position="384"/>
    </location>
</feature>
<name>A0A4T0C7Z5_AURPU</name>
<evidence type="ECO:0000313" key="3">
    <source>
        <dbReference type="Proteomes" id="UP000308724"/>
    </source>
</evidence>
<gene>
    <name evidence="2" type="ORF">D6C78_00295</name>
</gene>
<feature type="transmembrane region" description="Helical" evidence="1">
    <location>
        <begin position="118"/>
        <end position="140"/>
    </location>
</feature>
<feature type="transmembrane region" description="Helical" evidence="1">
    <location>
        <begin position="194"/>
        <end position="212"/>
    </location>
</feature>
<dbReference type="EMBL" id="QZBZ01000003">
    <property type="protein sequence ID" value="TIA43458.1"/>
    <property type="molecule type" value="Genomic_DNA"/>
</dbReference>
<sequence>MAYVHESSLGSFQFNIAMKPDNQLSLSPLNIKPPTSNTSNIEYFQHRILPASNMTYHQAPNMTYHPAPTVTYHQAPNVPTVTYHLTPNTTYHQASTTVDVPSTPSTPPVDQAKAKENAIMLAAAYALCTILLACLDMGGLSPTADLDIAARWIGSLILLIACLVLLVSGLEALGSVFQSDDHCTGDSGRQRAHIGAMIGVYANILLAALSGCLDNKGFIYQIFWCQTLALPAAFIVSKYLGEKMDHKEEMLLKFCAYGLVNMMLWLDLQNLPLPLNHDSSELSPVFAWMGWIAGFVLLLATSACLLFANVDYIVKVRLADNPSGRILTILGAMIGVGIMVLGVMAPFEMLFHVLEGKHWMYQILWAESGALPGAYLIGGSAWFANMYGCQQSILPQYSTVNTVNTTEAQAQT</sequence>
<feature type="transmembrane region" description="Helical" evidence="1">
    <location>
        <begin position="326"/>
        <end position="347"/>
    </location>
</feature>
<reference evidence="2 3" key="1">
    <citation type="submission" date="2018-10" db="EMBL/GenBank/DDBJ databases">
        <title>Fifty Aureobasidium pullulans genomes reveal a recombining polyextremotolerant generalist.</title>
        <authorList>
            <person name="Gostincar C."/>
            <person name="Turk M."/>
            <person name="Zajc J."/>
            <person name="Gunde-Cimerman N."/>
        </authorList>
    </citation>
    <scope>NUCLEOTIDE SEQUENCE [LARGE SCALE GENOMIC DNA]</scope>
    <source>
        <strain evidence="2 3">EXF-1645</strain>
    </source>
</reference>
<evidence type="ECO:0000313" key="2">
    <source>
        <dbReference type="EMBL" id="TIA43458.1"/>
    </source>
</evidence>
<dbReference type="AlphaFoldDB" id="A0A4T0C7Z5"/>
<proteinExistence type="predicted"/>
<evidence type="ECO:0000256" key="1">
    <source>
        <dbReference type="SAM" id="Phobius"/>
    </source>
</evidence>
<accession>A0A4T0C7Z5</accession>
<comment type="caution">
    <text evidence="2">The sequence shown here is derived from an EMBL/GenBank/DDBJ whole genome shotgun (WGS) entry which is preliminary data.</text>
</comment>
<protein>
    <submittedName>
        <fullName evidence="2">Uncharacterized protein</fullName>
    </submittedName>
</protein>
<feature type="transmembrane region" description="Helical" evidence="1">
    <location>
        <begin position="152"/>
        <end position="173"/>
    </location>
</feature>
<dbReference type="Proteomes" id="UP000308724">
    <property type="component" value="Unassembled WGS sequence"/>
</dbReference>
<feature type="transmembrane region" description="Helical" evidence="1">
    <location>
        <begin position="251"/>
        <end position="268"/>
    </location>
</feature>
<keyword evidence="1" id="KW-0812">Transmembrane</keyword>
<keyword evidence="1" id="KW-1133">Transmembrane helix</keyword>
<feature type="transmembrane region" description="Helical" evidence="1">
    <location>
        <begin position="288"/>
        <end position="314"/>
    </location>
</feature>
<organism evidence="2 3">
    <name type="scientific">Aureobasidium pullulans</name>
    <name type="common">Black yeast</name>
    <name type="synonym">Pullularia pullulans</name>
    <dbReference type="NCBI Taxonomy" id="5580"/>
    <lineage>
        <taxon>Eukaryota</taxon>
        <taxon>Fungi</taxon>
        <taxon>Dikarya</taxon>
        <taxon>Ascomycota</taxon>
        <taxon>Pezizomycotina</taxon>
        <taxon>Dothideomycetes</taxon>
        <taxon>Dothideomycetidae</taxon>
        <taxon>Dothideales</taxon>
        <taxon>Saccotheciaceae</taxon>
        <taxon>Aureobasidium</taxon>
    </lineage>
</organism>
<feature type="transmembrane region" description="Helical" evidence="1">
    <location>
        <begin position="218"/>
        <end position="239"/>
    </location>
</feature>